<protein>
    <recommendedName>
        <fullName evidence="3">DUF4071 domain-containing protein</fullName>
    </recommendedName>
</protein>
<evidence type="ECO:0000313" key="2">
    <source>
        <dbReference type="Proteomes" id="UP000583556"/>
    </source>
</evidence>
<evidence type="ECO:0008006" key="3">
    <source>
        <dbReference type="Google" id="ProtNLM"/>
    </source>
</evidence>
<dbReference type="AlphaFoldDB" id="A0A7Y0BR17"/>
<dbReference type="EMBL" id="JABBGM010000006">
    <property type="protein sequence ID" value="NML94949.1"/>
    <property type="molecule type" value="Genomic_DNA"/>
</dbReference>
<sequence length="539" mass="56165">MKIAQRAPTLAQVVTAARAGALGHATALFEAGGFGSATDDAAALAVAGRLARDRALQAPQDRKPRLFAEAAAAFAAANALDPQAYSQINQATMTWLAGERERAQELARALLAALDGGGPLQETPSWLAAARAEALLLLGDTAGAKVQLAKAAALSRDDPEDHAATMRRLSLILAAAGEDAAWLDAYRPTRALHFAGHLGVAQSAAAVLGERVAAVIGDENIGAGFGALAAGADLVVAEVLLEQGADLHVVLPTPPDTFRAQSVTPYGPAWERRFADAIERATSLRWVTTIDGGYQPLATRLAADVAMGAARVHARRLQTEAHQLLVIDDGEGPFGLGLNTRYMGERWNAGRGTGGSGQVCLRVPRSAPVTASGAKAPEGRGDLQLIAMLQIGFEGLDQLDDNAFADALDLVVEPFRARAARIEPRPDLLLPAGNARIVAFADPDAAWHHAARLLDAAGAAESLRIVGHYGLAHRLRDPDALVGNAVAQLDALSRRALPGVLVATEAFAAAASVNCAEQMEIEEVGMLDEAPLFAVRAAQ</sequence>
<keyword evidence="2" id="KW-1185">Reference proteome</keyword>
<name>A0A7Y0BR17_9SPHN</name>
<proteinExistence type="predicted"/>
<reference evidence="1 2" key="1">
    <citation type="submission" date="2020-04" db="EMBL/GenBank/DDBJ databases">
        <title>Novosphingobium sp. TW-4 isolated from soil.</title>
        <authorList>
            <person name="Dahal R.H."/>
            <person name="Chaudhary D.K."/>
        </authorList>
    </citation>
    <scope>NUCLEOTIDE SEQUENCE [LARGE SCALE GENOMIC DNA]</scope>
    <source>
        <strain evidence="1 2">TW-4</strain>
    </source>
</reference>
<evidence type="ECO:0000313" key="1">
    <source>
        <dbReference type="EMBL" id="NML94949.1"/>
    </source>
</evidence>
<comment type="caution">
    <text evidence="1">The sequence shown here is derived from an EMBL/GenBank/DDBJ whole genome shotgun (WGS) entry which is preliminary data.</text>
</comment>
<accession>A0A7Y0BR17</accession>
<dbReference type="Proteomes" id="UP000583556">
    <property type="component" value="Unassembled WGS sequence"/>
</dbReference>
<gene>
    <name evidence="1" type="ORF">HHL27_14840</name>
</gene>
<organism evidence="1 2">
    <name type="scientific">Novosphingobium olei</name>
    <dbReference type="NCBI Taxonomy" id="2728851"/>
    <lineage>
        <taxon>Bacteria</taxon>
        <taxon>Pseudomonadati</taxon>
        <taxon>Pseudomonadota</taxon>
        <taxon>Alphaproteobacteria</taxon>
        <taxon>Sphingomonadales</taxon>
        <taxon>Sphingomonadaceae</taxon>
        <taxon>Novosphingobium</taxon>
    </lineage>
</organism>